<keyword evidence="7 17" id="KW-0812">Transmembrane</keyword>
<keyword evidence="6 17" id="KW-0679">Respiratory chain</keyword>
<comment type="function">
    <text evidence="17">Core subunit of the mitochondrial membrane respiratory chain NADH dehydrogenase (Complex I) which catalyzes electron transfer from NADH through the respiratory chain, using ubiquinone as an electron acceptor. Essential for the catalytic activity and assembly of complex I.</text>
</comment>
<dbReference type="GO" id="GO:0005743">
    <property type="term" value="C:mitochondrial inner membrane"/>
    <property type="evidence" value="ECO:0007669"/>
    <property type="project" value="UniProtKB-SubCell"/>
</dbReference>
<geneLocation type="mitochondrion" evidence="20"/>
<name>A0A1W5HY10_ECHMA</name>
<dbReference type="PRINTS" id="PR01436">
    <property type="entry name" value="NADHDHGNASE2"/>
</dbReference>
<dbReference type="EMBL" id="KJ680291">
    <property type="protein sequence ID" value="AID60547.1"/>
    <property type="molecule type" value="Genomic_DNA"/>
</dbReference>
<feature type="transmembrane region" description="Helical" evidence="17">
    <location>
        <begin position="92"/>
        <end position="115"/>
    </location>
</feature>
<proteinExistence type="inferred from homology"/>
<dbReference type="GO" id="GO:0006120">
    <property type="term" value="P:mitochondrial electron transport, NADH to ubiquinone"/>
    <property type="evidence" value="ECO:0007669"/>
    <property type="project" value="InterPro"/>
</dbReference>
<feature type="transmembrane region" description="Helical" evidence="17">
    <location>
        <begin position="122"/>
        <end position="143"/>
    </location>
</feature>
<dbReference type="InterPro" id="IPR003917">
    <property type="entry name" value="NADH_UbQ_OxRdtase_chain2"/>
</dbReference>
<comment type="subcellular location">
    <subcellularLocation>
        <location evidence="1 17">Mitochondrion inner membrane</location>
        <topology evidence="1 17">Multi-pass membrane protein</topology>
    </subcellularLocation>
</comment>
<evidence type="ECO:0000256" key="8">
    <source>
        <dbReference type="ARBA" id="ARBA00022792"/>
    </source>
</evidence>
<keyword evidence="11 17" id="KW-1133">Transmembrane helix</keyword>
<evidence type="ECO:0000256" key="1">
    <source>
        <dbReference type="ARBA" id="ARBA00004448"/>
    </source>
</evidence>
<evidence type="ECO:0000313" key="20">
    <source>
        <dbReference type="EMBL" id="AID60547.1"/>
    </source>
</evidence>
<keyword evidence="10 17" id="KW-0249">Electron transport</keyword>
<evidence type="ECO:0000256" key="14">
    <source>
        <dbReference type="ARBA" id="ARBA00023128"/>
    </source>
</evidence>
<evidence type="ECO:0000256" key="6">
    <source>
        <dbReference type="ARBA" id="ARBA00022660"/>
    </source>
</evidence>
<feature type="transmembrane region" description="Helical" evidence="17">
    <location>
        <begin position="329"/>
        <end position="350"/>
    </location>
</feature>
<dbReference type="EC" id="7.1.1.2" evidence="3 17"/>
<protein>
    <recommendedName>
        <fullName evidence="4 17">NADH-ubiquinone oxidoreductase chain 2</fullName>
        <ecNumber evidence="3 17">7.1.1.2</ecNumber>
    </recommendedName>
</protein>
<evidence type="ECO:0000256" key="17">
    <source>
        <dbReference type="RuleBase" id="RU003403"/>
    </source>
</evidence>
<reference evidence="20" key="1">
    <citation type="submission" date="2014-04" db="EMBL/GenBank/DDBJ databases">
        <title>Population genetic structure of spotted seal (Phoca largha) based on mitochondrial DNA sequences including Korean populations.</title>
        <authorList>
            <person name="Jung G."/>
            <person name="Park H.Y."/>
            <person name="Kim K.S."/>
            <person name="Lee M.-Y."/>
            <person name="Lee H."/>
            <person name="Lee H.S."/>
            <person name="Han S.-H."/>
            <person name="Kim C.-B."/>
        </authorList>
    </citation>
    <scope>NUCLEOTIDE SEQUENCE</scope>
    <source>
        <tissue evidence="20">Gonad</tissue>
    </source>
</reference>
<evidence type="ECO:0000256" key="9">
    <source>
        <dbReference type="ARBA" id="ARBA00022967"/>
    </source>
</evidence>
<evidence type="ECO:0000256" key="5">
    <source>
        <dbReference type="ARBA" id="ARBA00022448"/>
    </source>
</evidence>
<evidence type="ECO:0000256" key="10">
    <source>
        <dbReference type="ARBA" id="ARBA00022982"/>
    </source>
</evidence>
<evidence type="ECO:0000256" key="4">
    <source>
        <dbReference type="ARBA" id="ARBA00021008"/>
    </source>
</evidence>
<dbReference type="PANTHER" id="PTHR46552">
    <property type="entry name" value="NADH-UBIQUINONE OXIDOREDUCTASE CHAIN 2"/>
    <property type="match status" value="1"/>
</dbReference>
<evidence type="ECO:0000256" key="13">
    <source>
        <dbReference type="ARBA" id="ARBA00023075"/>
    </source>
</evidence>
<organism evidence="20">
    <name type="scientific">Echinometra mathaei</name>
    <name type="common">Rock boring urchin</name>
    <name type="synonym">Echinus mathaei</name>
    <dbReference type="NCBI Taxonomy" id="31178"/>
    <lineage>
        <taxon>Eukaryota</taxon>
        <taxon>Metazoa</taxon>
        <taxon>Echinodermata</taxon>
        <taxon>Eleutherozoa</taxon>
        <taxon>Echinozoa</taxon>
        <taxon>Echinoidea</taxon>
        <taxon>Euechinoidea</taxon>
        <taxon>Echinacea</taxon>
        <taxon>Camarodonta</taxon>
        <taxon>Echinidea</taxon>
        <taxon>Echinometridae</taxon>
        <taxon>Echinometra</taxon>
    </lineage>
</organism>
<evidence type="ECO:0000259" key="18">
    <source>
        <dbReference type="Pfam" id="PF00361"/>
    </source>
</evidence>
<feature type="domain" description="NADH dehydrogenase subunit 2 C-terminal" evidence="19">
    <location>
        <begin position="290"/>
        <end position="345"/>
    </location>
</feature>
<gene>
    <name evidence="20" type="primary">ND2</name>
</gene>
<evidence type="ECO:0000256" key="7">
    <source>
        <dbReference type="ARBA" id="ARBA00022692"/>
    </source>
</evidence>
<dbReference type="Pfam" id="PF06444">
    <property type="entry name" value="NADH_dehy_S2_C"/>
    <property type="match status" value="1"/>
</dbReference>
<feature type="transmembrane region" description="Helical" evidence="17">
    <location>
        <begin position="149"/>
        <end position="170"/>
    </location>
</feature>
<dbReference type="GO" id="GO:0008137">
    <property type="term" value="F:NADH dehydrogenase (ubiquinone) activity"/>
    <property type="evidence" value="ECO:0007669"/>
    <property type="project" value="UniProtKB-EC"/>
</dbReference>
<feature type="domain" description="NADH:quinone oxidoreductase/Mrp antiporter transmembrane" evidence="18">
    <location>
        <begin position="23"/>
        <end position="289"/>
    </location>
</feature>
<feature type="transmembrane region" description="Helical" evidence="17">
    <location>
        <begin position="26"/>
        <end position="45"/>
    </location>
</feature>
<dbReference type="InterPro" id="IPR050175">
    <property type="entry name" value="Complex_I_Subunit_2"/>
</dbReference>
<keyword evidence="12 17" id="KW-0520">NAD</keyword>
<sequence>MHRTISTFLFLTVISGTIIVVSSENWFIIWIGLELSTLALVPLLCSSFSPRNVEATIKYFLIQALSAALLLNGALIQAWLTGSWSILDPVNNVTSLCLSVALAFKLGLAPCHFWFPDVLQGLPFLQGIIVATWQKIAPLVLLFYFSQLIFSYLLIAAGLTSILMGGWGGLNQTQVRKILAFSSIGNMGWIVTTSIYSVDAAIIMLVIYLTINTAIFLLFDYLNVSTLGHLNITSQTSPISIVLVILTILSLGGLPPLTGFMLKFTSLYFLVSNNFILMSSIMIVGSLLSLFFYLRISFNTGLILFPQHIISVTTWRNNTVISPFSIKTWAISIFSILGAFAIPLTLPLYITT</sequence>
<dbReference type="CTD" id="4536"/>
<dbReference type="Pfam" id="PF00361">
    <property type="entry name" value="Proton_antipo_M"/>
    <property type="match status" value="1"/>
</dbReference>
<dbReference type="InterPro" id="IPR010933">
    <property type="entry name" value="NADH_DH_su2_C"/>
</dbReference>
<keyword evidence="8 17" id="KW-0999">Mitochondrion inner membrane</keyword>
<feature type="transmembrane region" description="Helical" evidence="17">
    <location>
        <begin position="274"/>
        <end position="296"/>
    </location>
</feature>
<evidence type="ECO:0000256" key="16">
    <source>
        <dbReference type="ARBA" id="ARBA00049551"/>
    </source>
</evidence>
<dbReference type="RefSeq" id="YP_009369628.1">
    <property type="nucleotide sequence ID" value="NC_034767.1"/>
</dbReference>
<dbReference type="InterPro" id="IPR001750">
    <property type="entry name" value="ND/Mrp_TM"/>
</dbReference>
<dbReference type="AlphaFoldDB" id="A0A1W5HY10"/>
<keyword evidence="9 17" id="KW-1278">Translocase</keyword>
<keyword evidence="15 17" id="KW-0472">Membrane</keyword>
<evidence type="ECO:0000256" key="15">
    <source>
        <dbReference type="ARBA" id="ARBA00023136"/>
    </source>
</evidence>
<comment type="catalytic activity">
    <reaction evidence="16 17">
        <text>a ubiquinone + NADH + 5 H(+)(in) = a ubiquinol + NAD(+) + 4 H(+)(out)</text>
        <dbReference type="Rhea" id="RHEA:29091"/>
        <dbReference type="Rhea" id="RHEA-COMP:9565"/>
        <dbReference type="Rhea" id="RHEA-COMP:9566"/>
        <dbReference type="ChEBI" id="CHEBI:15378"/>
        <dbReference type="ChEBI" id="CHEBI:16389"/>
        <dbReference type="ChEBI" id="CHEBI:17976"/>
        <dbReference type="ChEBI" id="CHEBI:57540"/>
        <dbReference type="ChEBI" id="CHEBI:57945"/>
        <dbReference type="EC" id="7.1.1.2"/>
    </reaction>
</comment>
<feature type="transmembrane region" description="Helical" evidence="17">
    <location>
        <begin position="239"/>
        <end position="262"/>
    </location>
</feature>
<dbReference type="GeneID" id="32886919"/>
<keyword evidence="13 17" id="KW-0830">Ubiquinone</keyword>
<evidence type="ECO:0000256" key="12">
    <source>
        <dbReference type="ARBA" id="ARBA00023027"/>
    </source>
</evidence>
<feature type="transmembrane region" description="Helical" evidence="17">
    <location>
        <begin position="57"/>
        <end position="80"/>
    </location>
</feature>
<dbReference type="PANTHER" id="PTHR46552:SF1">
    <property type="entry name" value="NADH-UBIQUINONE OXIDOREDUCTASE CHAIN 2"/>
    <property type="match status" value="1"/>
</dbReference>
<accession>A0A1W5HY10</accession>
<evidence type="ECO:0000256" key="3">
    <source>
        <dbReference type="ARBA" id="ARBA00012944"/>
    </source>
</evidence>
<feature type="transmembrane region" description="Helical" evidence="17">
    <location>
        <begin position="190"/>
        <end position="219"/>
    </location>
</feature>
<keyword evidence="5" id="KW-0813">Transport</keyword>
<keyword evidence="14 17" id="KW-0496">Mitochondrion</keyword>
<evidence type="ECO:0000256" key="11">
    <source>
        <dbReference type="ARBA" id="ARBA00022989"/>
    </source>
</evidence>
<evidence type="ECO:0000256" key="2">
    <source>
        <dbReference type="ARBA" id="ARBA00007012"/>
    </source>
</evidence>
<evidence type="ECO:0000259" key="19">
    <source>
        <dbReference type="Pfam" id="PF06444"/>
    </source>
</evidence>
<comment type="similarity">
    <text evidence="2 17">Belongs to the complex I subunit 2 family.</text>
</comment>